<dbReference type="GO" id="GO:0046872">
    <property type="term" value="F:metal ion binding"/>
    <property type="evidence" value="ECO:0007669"/>
    <property type="project" value="UniProtKB-UniRule"/>
</dbReference>
<keyword evidence="8 12" id="KW-0249">Electron transport</keyword>
<dbReference type="PANTHER" id="PTHR30365:SF14">
    <property type="entry name" value="CYTOCHROME BD MENAQUINOL OXIDASE SUBUNIT I-RELATED"/>
    <property type="match status" value="1"/>
</dbReference>
<evidence type="ECO:0000256" key="9">
    <source>
        <dbReference type="ARBA" id="ARBA00022989"/>
    </source>
</evidence>
<protein>
    <submittedName>
        <fullName evidence="13">Cytochrome bd-I ubiquinol oxidase subunit 1 apoprotein</fullName>
    </submittedName>
</protein>
<feature type="transmembrane region" description="Helical" evidence="12">
    <location>
        <begin position="55"/>
        <end position="76"/>
    </location>
</feature>
<evidence type="ECO:0000256" key="1">
    <source>
        <dbReference type="ARBA" id="ARBA00004651"/>
    </source>
</evidence>
<dbReference type="Proteomes" id="UP000253628">
    <property type="component" value="Unassembled WGS sequence"/>
</dbReference>
<dbReference type="GO" id="GO:0005886">
    <property type="term" value="C:plasma membrane"/>
    <property type="evidence" value="ECO:0007669"/>
    <property type="project" value="UniProtKB-SubCell"/>
</dbReference>
<keyword evidence="6 12" id="KW-0812">Transmembrane</keyword>
<feature type="transmembrane region" description="Helical" evidence="12">
    <location>
        <begin position="12"/>
        <end position="35"/>
    </location>
</feature>
<dbReference type="OrthoDB" id="8675262at2"/>
<feature type="transmembrane region" description="Helical" evidence="12">
    <location>
        <begin position="96"/>
        <end position="117"/>
    </location>
</feature>
<evidence type="ECO:0000256" key="2">
    <source>
        <dbReference type="ARBA" id="ARBA00009819"/>
    </source>
</evidence>
<evidence type="ECO:0000313" key="14">
    <source>
        <dbReference type="Proteomes" id="UP000253628"/>
    </source>
</evidence>
<sequence>MTNLTLWFSQTQFFLSLGFFSLFLVIELGLAWVLLFFKLGAFLTERPGWTAAYRFWVRVFALAVVLTLASSMPVLIQVGSLWPALMDKIGDVAGPLLAGAILTTFIFKSCFLGAMLFGQRYVSERIHTILVFMVAVGVTLAALWPIILQGWMQAPVGAFLLEGQYQVSDWHEVVLNPFVGWLFGLLVIIAALTVAFLLMGVGARQAIAHPLDDSERLVFRTGLFTAMGGVLLLAAVVAGYGQQVAHYQPAKAAATAGYWHSGTQPDLLLAAWPDEAKGDNRAQLAWRHAGGRWLARDDKGELIGLDHVAGMAPPVALTFWSFRLLLATALLMGVFAWLVFFRLRKKQFDPGVLSSGWRRCLIGMTFSGWVLGLAGLCHVLFGLSPYAVNGTITLAEIVGDTEPNVLLGGMAAYALVYAVLLAGFLQLLHHIVRYGVVPIARRRGRA</sequence>
<keyword evidence="3 12" id="KW-0813">Transport</keyword>
<dbReference type="GO" id="GO:0070069">
    <property type="term" value="C:cytochrome complex"/>
    <property type="evidence" value="ECO:0007669"/>
    <property type="project" value="UniProtKB-UniRule"/>
</dbReference>
<keyword evidence="14" id="KW-1185">Reference proteome</keyword>
<feature type="transmembrane region" description="Helical" evidence="12">
    <location>
        <begin position="178"/>
        <end position="201"/>
    </location>
</feature>
<evidence type="ECO:0000256" key="10">
    <source>
        <dbReference type="ARBA" id="ARBA00023004"/>
    </source>
</evidence>
<dbReference type="Pfam" id="PF01654">
    <property type="entry name" value="Cyt_bd_oxida_I"/>
    <property type="match status" value="1"/>
</dbReference>
<evidence type="ECO:0000256" key="4">
    <source>
        <dbReference type="ARBA" id="ARBA00022475"/>
    </source>
</evidence>
<comment type="subcellular location">
    <subcellularLocation>
        <location evidence="12">Cell inner membrane</location>
    </subcellularLocation>
    <subcellularLocation>
        <location evidence="1">Cell membrane</location>
        <topology evidence="1">Multi-pass membrane protein</topology>
    </subcellularLocation>
</comment>
<keyword evidence="9 12" id="KW-1133">Transmembrane helix</keyword>
<accession>A0A366HBS6</accession>
<dbReference type="GO" id="GO:0020037">
    <property type="term" value="F:heme binding"/>
    <property type="evidence" value="ECO:0007669"/>
    <property type="project" value="TreeGrafter"/>
</dbReference>
<feature type="transmembrane region" description="Helical" evidence="12">
    <location>
        <begin position="129"/>
        <end position="152"/>
    </location>
</feature>
<name>A0A366HBS6_9BURK</name>
<dbReference type="RefSeq" id="WP_113933335.1">
    <property type="nucleotide sequence ID" value="NZ_JACCEU010000003.1"/>
</dbReference>
<evidence type="ECO:0000256" key="8">
    <source>
        <dbReference type="ARBA" id="ARBA00022982"/>
    </source>
</evidence>
<dbReference type="PANTHER" id="PTHR30365">
    <property type="entry name" value="CYTOCHROME D UBIQUINOL OXIDASE"/>
    <property type="match status" value="1"/>
</dbReference>
<comment type="caution">
    <text evidence="13">The sequence shown here is derived from an EMBL/GenBank/DDBJ whole genome shotgun (WGS) entry which is preliminary data.</text>
</comment>
<comment type="similarity">
    <text evidence="2 12">Belongs to the cytochrome ubiquinol oxidase subunit 1 family.</text>
</comment>
<organism evidence="13 14">
    <name type="scientific">Eoetvoesiella caeni</name>
    <dbReference type="NCBI Taxonomy" id="645616"/>
    <lineage>
        <taxon>Bacteria</taxon>
        <taxon>Pseudomonadati</taxon>
        <taxon>Pseudomonadota</taxon>
        <taxon>Betaproteobacteria</taxon>
        <taxon>Burkholderiales</taxon>
        <taxon>Alcaligenaceae</taxon>
        <taxon>Eoetvoesiella</taxon>
    </lineage>
</organism>
<gene>
    <name evidence="13" type="ORF">DFR37_105171</name>
</gene>
<keyword evidence="11 12" id="KW-0472">Membrane</keyword>
<evidence type="ECO:0000313" key="13">
    <source>
        <dbReference type="EMBL" id="RBP39378.1"/>
    </source>
</evidence>
<keyword evidence="7 12" id="KW-0479">Metal-binding</keyword>
<proteinExistence type="inferred from homology"/>
<dbReference type="GO" id="GO:0009055">
    <property type="term" value="F:electron transfer activity"/>
    <property type="evidence" value="ECO:0007669"/>
    <property type="project" value="UniProtKB-UniRule"/>
</dbReference>
<evidence type="ECO:0000256" key="3">
    <source>
        <dbReference type="ARBA" id="ARBA00022448"/>
    </source>
</evidence>
<reference evidence="13 14" key="1">
    <citation type="submission" date="2018-06" db="EMBL/GenBank/DDBJ databases">
        <title>Genomic Encyclopedia of Type Strains, Phase IV (KMG-IV): sequencing the most valuable type-strain genomes for metagenomic binning, comparative biology and taxonomic classification.</title>
        <authorList>
            <person name="Goeker M."/>
        </authorList>
    </citation>
    <scope>NUCLEOTIDE SEQUENCE [LARGE SCALE GENOMIC DNA]</scope>
    <source>
        <strain evidence="13 14">DSM 25520</strain>
    </source>
</reference>
<evidence type="ECO:0000256" key="12">
    <source>
        <dbReference type="PIRNR" id="PIRNR006446"/>
    </source>
</evidence>
<evidence type="ECO:0000256" key="6">
    <source>
        <dbReference type="ARBA" id="ARBA00022692"/>
    </source>
</evidence>
<evidence type="ECO:0000256" key="5">
    <source>
        <dbReference type="ARBA" id="ARBA00022617"/>
    </source>
</evidence>
<feature type="transmembrane region" description="Helical" evidence="12">
    <location>
        <begin position="222"/>
        <end position="241"/>
    </location>
</feature>
<dbReference type="AlphaFoldDB" id="A0A366HBS6"/>
<dbReference type="InterPro" id="IPR002585">
    <property type="entry name" value="Cyt-d_ubiquinol_oxidase_su_1"/>
</dbReference>
<dbReference type="PIRSF" id="PIRSF006446">
    <property type="entry name" value="Cyt_quinol_oxidase_1"/>
    <property type="match status" value="1"/>
</dbReference>
<evidence type="ECO:0000256" key="7">
    <source>
        <dbReference type="ARBA" id="ARBA00022723"/>
    </source>
</evidence>
<dbReference type="GO" id="GO:0016682">
    <property type="term" value="F:oxidoreductase activity, acting on diphenols and related substances as donors, oxygen as acceptor"/>
    <property type="evidence" value="ECO:0007669"/>
    <property type="project" value="TreeGrafter"/>
</dbReference>
<dbReference type="GO" id="GO:0019646">
    <property type="term" value="P:aerobic electron transport chain"/>
    <property type="evidence" value="ECO:0007669"/>
    <property type="project" value="InterPro"/>
</dbReference>
<evidence type="ECO:0000256" key="11">
    <source>
        <dbReference type="ARBA" id="ARBA00023136"/>
    </source>
</evidence>
<feature type="transmembrane region" description="Helical" evidence="12">
    <location>
        <begin position="361"/>
        <end position="381"/>
    </location>
</feature>
<feature type="transmembrane region" description="Helical" evidence="12">
    <location>
        <begin position="320"/>
        <end position="340"/>
    </location>
</feature>
<keyword evidence="5 12" id="KW-0349">Heme</keyword>
<feature type="transmembrane region" description="Helical" evidence="12">
    <location>
        <begin position="410"/>
        <end position="432"/>
    </location>
</feature>
<dbReference type="EMBL" id="QNRQ01000005">
    <property type="protein sequence ID" value="RBP39378.1"/>
    <property type="molecule type" value="Genomic_DNA"/>
</dbReference>
<keyword evidence="4 12" id="KW-1003">Cell membrane</keyword>
<keyword evidence="10 12" id="KW-0408">Iron</keyword>